<protein>
    <submittedName>
        <fullName evidence="1">Uncharacterized protein</fullName>
    </submittedName>
</protein>
<proteinExistence type="predicted"/>
<organism evidence="1 2">
    <name type="scientific">Nesidiocoris tenuis</name>
    <dbReference type="NCBI Taxonomy" id="355587"/>
    <lineage>
        <taxon>Eukaryota</taxon>
        <taxon>Metazoa</taxon>
        <taxon>Ecdysozoa</taxon>
        <taxon>Arthropoda</taxon>
        <taxon>Hexapoda</taxon>
        <taxon>Insecta</taxon>
        <taxon>Pterygota</taxon>
        <taxon>Neoptera</taxon>
        <taxon>Paraneoptera</taxon>
        <taxon>Hemiptera</taxon>
        <taxon>Heteroptera</taxon>
        <taxon>Panheteroptera</taxon>
        <taxon>Cimicomorpha</taxon>
        <taxon>Miridae</taxon>
        <taxon>Dicyphina</taxon>
        <taxon>Nesidiocoris</taxon>
    </lineage>
</organism>
<dbReference type="Proteomes" id="UP001307889">
    <property type="component" value="Chromosome 1"/>
</dbReference>
<dbReference type="EMBL" id="AP028909">
    <property type="protein sequence ID" value="BES89656.1"/>
    <property type="molecule type" value="Genomic_DNA"/>
</dbReference>
<sequence>MFQAFKGTCTSYLRNIGRVAQCFEPKGTKHGAVSSLNKDEPPCNLRHELGRGCVKVTRPKAPCNWKMREPVSACVGQFAGVKGPQRGQFPTGEHVENASVSSDYANNKLSF</sequence>
<accession>A0ABN7AFJ8</accession>
<keyword evidence="2" id="KW-1185">Reference proteome</keyword>
<name>A0ABN7AFJ8_9HEMI</name>
<reference evidence="1 2" key="1">
    <citation type="submission" date="2023-09" db="EMBL/GenBank/DDBJ databases">
        <title>Nesidiocoris tenuis whole genome shotgun sequence.</title>
        <authorList>
            <person name="Shibata T."/>
            <person name="Shimoda M."/>
            <person name="Kobayashi T."/>
            <person name="Uehara T."/>
        </authorList>
    </citation>
    <scope>NUCLEOTIDE SEQUENCE [LARGE SCALE GENOMIC DNA]</scope>
    <source>
        <strain evidence="1 2">Japan</strain>
    </source>
</reference>
<gene>
    <name evidence="1" type="ORF">NTJ_02463</name>
</gene>
<evidence type="ECO:0000313" key="1">
    <source>
        <dbReference type="EMBL" id="BES89656.1"/>
    </source>
</evidence>
<evidence type="ECO:0000313" key="2">
    <source>
        <dbReference type="Proteomes" id="UP001307889"/>
    </source>
</evidence>